<sequence length="114" mass="12011">MQRDGAGGREAVAIGARYPAASSPAVIPRDPATPGLRSRGAEASAQAAGGRRGIQYAAASRLYHSPLGVLDRPVKPGDDTFDVGRAYPPPHPWQHASFAACGSYWSRRRTQSIG</sequence>
<organism evidence="2 3">
    <name type="scientific">Bradyrhizobium niftali</name>
    <dbReference type="NCBI Taxonomy" id="2560055"/>
    <lineage>
        <taxon>Bacteria</taxon>
        <taxon>Pseudomonadati</taxon>
        <taxon>Pseudomonadota</taxon>
        <taxon>Alphaproteobacteria</taxon>
        <taxon>Hyphomicrobiales</taxon>
        <taxon>Nitrobacteraceae</taxon>
        <taxon>Bradyrhizobium</taxon>
    </lineage>
</organism>
<evidence type="ECO:0000256" key="1">
    <source>
        <dbReference type="SAM" id="MobiDB-lite"/>
    </source>
</evidence>
<evidence type="ECO:0000313" key="2">
    <source>
        <dbReference type="EMBL" id="TFV47312.1"/>
    </source>
</evidence>
<comment type="caution">
    <text evidence="2">The sequence shown here is derived from an EMBL/GenBank/DDBJ whole genome shotgun (WGS) entry which is preliminary data.</text>
</comment>
<keyword evidence="3" id="KW-1185">Reference proteome</keyword>
<dbReference type="EMBL" id="SPQT01000008">
    <property type="protein sequence ID" value="TFV47312.1"/>
    <property type="molecule type" value="Genomic_DNA"/>
</dbReference>
<reference evidence="2 3" key="1">
    <citation type="submission" date="2019-03" db="EMBL/GenBank/DDBJ databases">
        <title>Bradyrhizobium diversity isolated from nodules of Chamaecrista fasciculata.</title>
        <authorList>
            <person name="Klepa M.S."/>
            <person name="Urquiaga M.O."/>
            <person name="Hungria M."/>
            <person name="Delamuta J.R."/>
        </authorList>
    </citation>
    <scope>NUCLEOTIDE SEQUENCE [LARGE SCALE GENOMIC DNA]</scope>
    <source>
        <strain evidence="2 3">CNPSo 3448</strain>
    </source>
</reference>
<proteinExistence type="predicted"/>
<name>A0A4Y9LWP8_9BRAD</name>
<protein>
    <submittedName>
        <fullName evidence="2">Uncharacterized protein</fullName>
    </submittedName>
</protein>
<dbReference type="Proteomes" id="UP000297966">
    <property type="component" value="Unassembled WGS sequence"/>
</dbReference>
<feature type="region of interest" description="Disordered" evidence="1">
    <location>
        <begin position="23"/>
        <end position="50"/>
    </location>
</feature>
<evidence type="ECO:0000313" key="3">
    <source>
        <dbReference type="Proteomes" id="UP000297966"/>
    </source>
</evidence>
<dbReference type="AlphaFoldDB" id="A0A4Y9LWP8"/>
<accession>A0A4Y9LWP8</accession>
<gene>
    <name evidence="2" type="ORF">E4K65_16615</name>
</gene>